<dbReference type="RefSeq" id="WP_381209781.1">
    <property type="nucleotide sequence ID" value="NZ_JBHSPC010000032.1"/>
</dbReference>
<dbReference type="Proteomes" id="UP001596183">
    <property type="component" value="Unassembled WGS sequence"/>
</dbReference>
<dbReference type="EMBL" id="JBHSPC010000032">
    <property type="protein sequence ID" value="MFC5670822.1"/>
    <property type="molecule type" value="Genomic_DNA"/>
</dbReference>
<reference evidence="3" key="1">
    <citation type="journal article" date="2019" name="Int. J. Syst. Evol. Microbiol.">
        <title>The Global Catalogue of Microorganisms (GCM) 10K type strain sequencing project: providing services to taxonomists for standard genome sequencing and annotation.</title>
        <authorList>
            <consortium name="The Broad Institute Genomics Platform"/>
            <consortium name="The Broad Institute Genome Sequencing Center for Infectious Disease"/>
            <person name="Wu L."/>
            <person name="Ma J."/>
        </authorList>
    </citation>
    <scope>NUCLEOTIDE SEQUENCE [LARGE SCALE GENOMIC DNA]</scope>
    <source>
        <strain evidence="3">JCM 13852</strain>
    </source>
</reference>
<gene>
    <name evidence="2" type="ORF">ACFP2V_12075</name>
</gene>
<name>A0ABW0XJR2_9ACTN</name>
<evidence type="ECO:0000313" key="2">
    <source>
        <dbReference type="EMBL" id="MFC5670822.1"/>
    </source>
</evidence>
<accession>A0ABW0XJR2</accession>
<feature type="region of interest" description="Disordered" evidence="1">
    <location>
        <begin position="49"/>
        <end position="70"/>
    </location>
</feature>
<evidence type="ECO:0000256" key="1">
    <source>
        <dbReference type="SAM" id="MobiDB-lite"/>
    </source>
</evidence>
<protein>
    <submittedName>
        <fullName evidence="2">Uncharacterized protein</fullName>
    </submittedName>
</protein>
<keyword evidence="3" id="KW-1185">Reference proteome</keyword>
<proteinExistence type="predicted"/>
<comment type="caution">
    <text evidence="2">The sequence shown here is derived from an EMBL/GenBank/DDBJ whole genome shotgun (WGS) entry which is preliminary data.</text>
</comment>
<organism evidence="2 3">
    <name type="scientific">Streptomyces incanus</name>
    <dbReference type="NCBI Taxonomy" id="887453"/>
    <lineage>
        <taxon>Bacteria</taxon>
        <taxon>Bacillati</taxon>
        <taxon>Actinomycetota</taxon>
        <taxon>Actinomycetes</taxon>
        <taxon>Kitasatosporales</taxon>
        <taxon>Streptomycetaceae</taxon>
        <taxon>Streptomyces</taxon>
    </lineage>
</organism>
<sequence length="172" mass="19047">MTNHAGSQIDQHQTPGVRRTLAFALAALGMDAVQRSTLRALLPAGETKQRGPVACQRRTRGEQISTRKNKTSKAFGQTLQDFERLGWVERTPELVLVRDRPALLKHALRDQPAAPRELLDLQGALTAIKSDIRHSDALLEQRRRELRAVTSLMQAPAAGGSSVRIIHKPQLI</sequence>
<evidence type="ECO:0000313" key="3">
    <source>
        <dbReference type="Proteomes" id="UP001596183"/>
    </source>
</evidence>